<reference evidence="18 19" key="1">
    <citation type="submission" date="2015-06" db="EMBL/GenBank/DDBJ databases">
        <title>The Genome Sequence of Enterococcus durans 4EA1.</title>
        <authorList>
            <consortium name="The Broad Institute Genomics Platform"/>
            <consortium name="The Broad Institute Genome Sequencing Center for Infectious Disease"/>
            <person name="Earl A.M."/>
            <person name="Van Tyne D."/>
            <person name="Lebreton F."/>
            <person name="Saavedra J.T."/>
            <person name="Gilmore M.S."/>
            <person name="Manson Mcguire A."/>
            <person name="Clock S."/>
            <person name="Crupain M."/>
            <person name="Rangan U."/>
            <person name="Young S."/>
            <person name="Abouelleil A."/>
            <person name="Cao P."/>
            <person name="Chapman S.B."/>
            <person name="Griggs A."/>
            <person name="Priest M."/>
            <person name="Shea T."/>
            <person name="Wortman J."/>
            <person name="Nusbaum C."/>
            <person name="Birren B."/>
        </authorList>
    </citation>
    <scope>NUCLEOTIDE SEQUENCE [LARGE SCALE GENOMIC DNA]</scope>
    <source>
        <strain evidence="18 19">4EA1</strain>
    </source>
</reference>
<evidence type="ECO:0000313" key="19">
    <source>
        <dbReference type="Proteomes" id="UP000252797"/>
    </source>
</evidence>
<keyword evidence="7 13" id="KW-0067">ATP-binding</keyword>
<dbReference type="GO" id="GO:0043138">
    <property type="term" value="F:3'-5' DNA helicase activity"/>
    <property type="evidence" value="ECO:0007669"/>
    <property type="project" value="UniProtKB-UniRule"/>
</dbReference>
<dbReference type="GO" id="GO:0005524">
    <property type="term" value="F:ATP binding"/>
    <property type="evidence" value="ECO:0007669"/>
    <property type="project" value="UniProtKB-UniRule"/>
</dbReference>
<dbReference type="PROSITE" id="PS51217">
    <property type="entry name" value="UVRD_HELICASE_CTER"/>
    <property type="match status" value="1"/>
</dbReference>
<evidence type="ECO:0000256" key="15">
    <source>
        <dbReference type="SAM" id="Coils"/>
    </source>
</evidence>
<dbReference type="SUPFAM" id="SSF52980">
    <property type="entry name" value="Restriction endonuclease-like"/>
    <property type="match status" value="1"/>
</dbReference>
<dbReference type="Gene3D" id="3.40.50.300">
    <property type="entry name" value="P-loop containing nucleotide triphosphate hydrolases"/>
    <property type="match status" value="4"/>
</dbReference>
<evidence type="ECO:0000256" key="13">
    <source>
        <dbReference type="HAMAP-Rule" id="MF_01451"/>
    </source>
</evidence>
<dbReference type="InterPro" id="IPR014152">
    <property type="entry name" value="AddA"/>
</dbReference>
<feature type="domain" description="UvrD-like helicase ATP-binding" evidence="16">
    <location>
        <begin position="11"/>
        <end position="480"/>
    </location>
</feature>
<dbReference type="CDD" id="cd17932">
    <property type="entry name" value="DEXQc_UvrD"/>
    <property type="match status" value="1"/>
</dbReference>
<evidence type="ECO:0000256" key="3">
    <source>
        <dbReference type="ARBA" id="ARBA00022763"/>
    </source>
</evidence>
<dbReference type="GO" id="GO:0033202">
    <property type="term" value="C:DNA helicase complex"/>
    <property type="evidence" value="ECO:0007669"/>
    <property type="project" value="TreeGrafter"/>
</dbReference>
<evidence type="ECO:0000256" key="9">
    <source>
        <dbReference type="ARBA" id="ARBA00023204"/>
    </source>
</evidence>
<evidence type="ECO:0000256" key="14">
    <source>
        <dbReference type="PROSITE-ProRule" id="PRU00560"/>
    </source>
</evidence>
<dbReference type="Pfam" id="PF00580">
    <property type="entry name" value="UvrD-helicase"/>
    <property type="match status" value="1"/>
</dbReference>
<keyword evidence="4 13" id="KW-0378">Hydrolase</keyword>
<sequence length="1239" mass="144188">MNQIPLKPENERFTDEQWQAIFDQGDNLLVSASAGSGKTTVLVRRVIEKLKMGVNLDELLIVTFTEAAAREMKERIQEALQEAVNTESDPIRQQHFTKQLVLLPTANISTLHAFCLTVIRRYYYLIDIDPVFRMLTDETETILMKEDVWDELREAFYAENREEFFRLTMNFSNDRSDDGLTNLVFSLYEFARANPDPEEWLTKLSESYRLENGLADSDLYKTQLRPLILADMHQCVQLYEEMVQLAQEEGLEKMYDQVSGEKGQIQVIYEHLLQDQIPEAYSGLEALTFTTFKSSRKAELKERSAEVKELRDRAKKIIQQLGKNYFPVSPEQMEELTQKAYPLVKEMTKVTKAFMNGFSQRKREKGLLDFNDLEHFALQILTKKTDDTWLPSEASDHYRKQFKEVMVDEYQDVNQLQEAILYWLREPNETNGNMFMVGDVKQSIYSFRLADPSLFIQKYEAFSKTEGGRRIVLAENFRSRKEVLSFTNLVFEQIMDPVVGQISYDDAAKLVLGFPDFPETEQFEPEILIYEKEQEETTIELPVDDILEDKTEGELFMTGLKIRQLIDEKFMIYDKKMKKNRPIEYRDIVLLTPTKKNNLTILEIFKTFDIPLEMNDAQNYFQATEIRTMVSLLQLIDNPYQDIPLASVLRSPIVGLIEPELARIRLADRSHTYYEAVLAYQAEHTDELADKLNHFGEQLEIWRELARRSSITDLLWSIYYQTGYLEYVAGLPAGAQRQANLYALVDRAKSYEKSSFRGLYQFVRFIEKMQEKDKDLAEPVLASVDNAVRVMTIHASKGLEFPVVFLLDMTKQFNLQDLRKRYAFEEKLGAGIRYMDPDTRVLYDTLPYQAIKLAKQNKLLSEEMRKLYVGLTRAEQKLFIVGSYKNKEETLKIWSEVANQTSLVLEPSTRLKGKGSLLNWIGYSLMRHPKMKEYAEDTTVHNQLGQSESRFSITWMKQQDIVENRQSLASETKKELESVKVDQTPLQESLKARLAYSYPYKASTQTTSYQSVSEIKRLFEDPDDTSDSKLVWENNEKRRYNQQFRYTQDTLAEPKFLQKSQKISAASIGTATHYLLQLLPLEMPTSDSIRSLLEELVAKRLVDEKVAKKIDLSGILWFYQTDLGKRLVQHSELVKREQPFSMLLSADQVFDQYPNEDDELLIHGIVDGYIEFPEFIELYDFKTDYISNGENQAEIEKIVQKYQGQLNLYKKALSEALDKPVTNVYLILLGAKKIINLNK</sequence>
<evidence type="ECO:0000259" key="17">
    <source>
        <dbReference type="PROSITE" id="PS51217"/>
    </source>
</evidence>
<comment type="similarity">
    <text evidence="13">Belongs to the helicase family. AddA subfamily.</text>
</comment>
<dbReference type="Gene3D" id="3.90.320.10">
    <property type="match status" value="1"/>
</dbReference>
<dbReference type="SUPFAM" id="SSF52540">
    <property type="entry name" value="P-loop containing nucleoside triphosphate hydrolases"/>
    <property type="match status" value="1"/>
</dbReference>
<dbReference type="GO" id="GO:0003690">
    <property type="term" value="F:double-stranded DNA binding"/>
    <property type="evidence" value="ECO:0007669"/>
    <property type="project" value="UniProtKB-UniRule"/>
</dbReference>
<evidence type="ECO:0000256" key="1">
    <source>
        <dbReference type="ARBA" id="ARBA00022722"/>
    </source>
</evidence>
<dbReference type="Pfam" id="PF13361">
    <property type="entry name" value="UvrD_C"/>
    <property type="match status" value="1"/>
</dbReference>
<dbReference type="GO" id="GO:0016887">
    <property type="term" value="F:ATP hydrolysis activity"/>
    <property type="evidence" value="ECO:0007669"/>
    <property type="project" value="RHEA"/>
</dbReference>
<dbReference type="Gene3D" id="1.10.274.50">
    <property type="match status" value="1"/>
</dbReference>
<evidence type="ECO:0000256" key="11">
    <source>
        <dbReference type="ARBA" id="ARBA00034617"/>
    </source>
</evidence>
<comment type="cofactor">
    <cofactor evidence="13">
        <name>Mg(2+)</name>
        <dbReference type="ChEBI" id="CHEBI:18420"/>
    </cofactor>
</comment>
<dbReference type="InterPro" id="IPR014016">
    <property type="entry name" value="UvrD-like_ATP-bd"/>
</dbReference>
<keyword evidence="2 13" id="KW-0547">Nucleotide-binding</keyword>
<keyword evidence="3 13" id="KW-0227">DNA damage</keyword>
<dbReference type="PROSITE" id="PS51198">
    <property type="entry name" value="UVRD_HELICASE_ATP_BIND"/>
    <property type="match status" value="1"/>
</dbReference>
<dbReference type="Proteomes" id="UP000252797">
    <property type="component" value="Unassembled WGS sequence"/>
</dbReference>
<protein>
    <recommendedName>
        <fullName evidence="13">ATP-dependent helicase/nuclease subunit A</fullName>
        <ecNumber evidence="13">3.1.-.-</ecNumber>
        <ecNumber evidence="13">5.6.2.4</ecNumber>
    </recommendedName>
    <alternativeName>
        <fullName evidence="13">ATP-dependent helicase/nuclease AddA</fullName>
    </alternativeName>
    <alternativeName>
        <fullName evidence="13">DNA 3'-5' helicase AddA</fullName>
    </alternativeName>
</protein>
<evidence type="ECO:0000256" key="6">
    <source>
        <dbReference type="ARBA" id="ARBA00022839"/>
    </source>
</evidence>
<gene>
    <name evidence="13" type="primary">addA</name>
    <name evidence="18" type="ORF">EA71_01224</name>
</gene>
<keyword evidence="8 13" id="KW-0238">DNA-binding</keyword>
<comment type="caution">
    <text evidence="18">The sequence shown here is derived from an EMBL/GenBank/DDBJ whole genome shotgun (WGS) entry which is preliminary data.</text>
</comment>
<dbReference type="InterPro" id="IPR011335">
    <property type="entry name" value="Restrct_endonuc-II-like"/>
</dbReference>
<dbReference type="GO" id="GO:0000724">
    <property type="term" value="P:double-strand break repair via homologous recombination"/>
    <property type="evidence" value="ECO:0007669"/>
    <property type="project" value="UniProtKB-UniRule"/>
</dbReference>
<keyword evidence="6 13" id="KW-0269">Exonuclease</keyword>
<feature type="binding site" evidence="14">
    <location>
        <begin position="32"/>
        <end position="39"/>
    </location>
    <ligand>
        <name>ATP</name>
        <dbReference type="ChEBI" id="CHEBI:30616"/>
    </ligand>
</feature>
<comment type="catalytic activity">
    <reaction evidence="12 13">
        <text>ATP + H2O = ADP + phosphate + H(+)</text>
        <dbReference type="Rhea" id="RHEA:13065"/>
        <dbReference type="ChEBI" id="CHEBI:15377"/>
        <dbReference type="ChEBI" id="CHEBI:15378"/>
        <dbReference type="ChEBI" id="CHEBI:30616"/>
        <dbReference type="ChEBI" id="CHEBI:43474"/>
        <dbReference type="ChEBI" id="CHEBI:456216"/>
        <dbReference type="EC" id="5.6.2.4"/>
    </reaction>
</comment>
<dbReference type="AlphaFoldDB" id="A0A367CDL0"/>
<keyword evidence="1 13" id="KW-0540">Nuclease</keyword>
<dbReference type="PANTHER" id="PTHR11070:SF48">
    <property type="entry name" value="ATP-DEPENDENT HELICASE_NUCLEASE SUBUNIT A"/>
    <property type="match status" value="1"/>
</dbReference>
<keyword evidence="10 13" id="KW-0413">Isomerase</keyword>
<comment type="catalytic activity">
    <reaction evidence="11 13">
        <text>Couples ATP hydrolysis with the unwinding of duplex DNA by translocating in the 3'-5' direction.</text>
        <dbReference type="EC" id="5.6.2.4"/>
    </reaction>
</comment>
<evidence type="ECO:0000256" key="2">
    <source>
        <dbReference type="ARBA" id="ARBA00022741"/>
    </source>
</evidence>
<evidence type="ECO:0000259" key="16">
    <source>
        <dbReference type="PROSITE" id="PS51198"/>
    </source>
</evidence>
<dbReference type="GO" id="GO:0005829">
    <property type="term" value="C:cytosol"/>
    <property type="evidence" value="ECO:0007669"/>
    <property type="project" value="TreeGrafter"/>
</dbReference>
<dbReference type="InterPro" id="IPR011604">
    <property type="entry name" value="PDDEXK-like_dom_sf"/>
</dbReference>
<keyword evidence="15" id="KW-0175">Coiled coil</keyword>
<dbReference type="HAMAP" id="MF_01451">
    <property type="entry name" value="AddA"/>
    <property type="match status" value="1"/>
</dbReference>
<feature type="domain" description="UvrD-like helicase C-terminal" evidence="17">
    <location>
        <begin position="507"/>
        <end position="798"/>
    </location>
</feature>
<evidence type="ECO:0000256" key="8">
    <source>
        <dbReference type="ARBA" id="ARBA00023125"/>
    </source>
</evidence>
<dbReference type="InterPro" id="IPR014017">
    <property type="entry name" value="DNA_helicase_UvrD-like_C"/>
</dbReference>
<dbReference type="EC" id="3.1.-.-" evidence="13"/>
<evidence type="ECO:0000256" key="12">
    <source>
        <dbReference type="ARBA" id="ARBA00048988"/>
    </source>
</evidence>
<evidence type="ECO:0000256" key="10">
    <source>
        <dbReference type="ARBA" id="ARBA00023235"/>
    </source>
</evidence>
<name>A0A367CDL0_9ENTE</name>
<dbReference type="NCBIfam" id="TIGR02785">
    <property type="entry name" value="addA_Gpos"/>
    <property type="match status" value="1"/>
</dbReference>
<comment type="subunit">
    <text evidence="13">Heterodimer of AddA and AddB/RexB.</text>
</comment>
<evidence type="ECO:0000256" key="4">
    <source>
        <dbReference type="ARBA" id="ARBA00022801"/>
    </source>
</evidence>
<organism evidence="18 19">
    <name type="scientific">Enterococcus durans</name>
    <dbReference type="NCBI Taxonomy" id="53345"/>
    <lineage>
        <taxon>Bacteria</taxon>
        <taxon>Bacillati</taxon>
        <taxon>Bacillota</taxon>
        <taxon>Bacilli</taxon>
        <taxon>Lactobacillales</taxon>
        <taxon>Enterococcaceae</taxon>
        <taxon>Enterococcus</taxon>
    </lineage>
</organism>
<keyword evidence="9 13" id="KW-0234">DNA repair</keyword>
<dbReference type="InterPro" id="IPR027417">
    <property type="entry name" value="P-loop_NTPase"/>
</dbReference>
<keyword evidence="5 13" id="KW-0347">Helicase</keyword>
<proteinExistence type="inferred from homology"/>
<dbReference type="InterPro" id="IPR000212">
    <property type="entry name" value="DNA_helicase_UvrD/REP"/>
</dbReference>
<accession>A0A367CDL0</accession>
<feature type="coiled-coil region" evidence="15">
    <location>
        <begin position="62"/>
        <end position="89"/>
    </location>
</feature>
<dbReference type="EC" id="5.6.2.4" evidence="13"/>
<comment type="function">
    <text evidence="13">The heterodimer acts as both an ATP-dependent DNA helicase and an ATP-dependent, dual-direction single-stranded exonuclease. Recognizes the chi site generating a DNA molecule suitable for the initiation of homologous recombination. The AddA nuclease domain is required for chi fragment generation; this subunit has the helicase and 3' -&gt; 5' nuclease activities.</text>
</comment>
<dbReference type="RefSeq" id="WP_113845504.1">
    <property type="nucleotide sequence ID" value="NZ_JADMRJ010000033.1"/>
</dbReference>
<dbReference type="EMBL" id="LEPB01000004">
    <property type="protein sequence ID" value="RCA10472.1"/>
    <property type="molecule type" value="Genomic_DNA"/>
</dbReference>
<evidence type="ECO:0000256" key="5">
    <source>
        <dbReference type="ARBA" id="ARBA00022806"/>
    </source>
</evidence>
<evidence type="ECO:0000313" key="18">
    <source>
        <dbReference type="EMBL" id="RCA10472.1"/>
    </source>
</evidence>
<dbReference type="PANTHER" id="PTHR11070">
    <property type="entry name" value="UVRD / RECB / PCRA DNA HELICASE FAMILY MEMBER"/>
    <property type="match status" value="1"/>
</dbReference>
<dbReference type="STRING" id="53345.LIU_07375"/>
<dbReference type="GO" id="GO:0008408">
    <property type="term" value="F:3'-5' exonuclease activity"/>
    <property type="evidence" value="ECO:0007669"/>
    <property type="project" value="UniProtKB-UniRule"/>
</dbReference>
<evidence type="ECO:0000256" key="7">
    <source>
        <dbReference type="ARBA" id="ARBA00022840"/>
    </source>
</evidence>